<name>A0A8D8DN51_CULPI</name>
<dbReference type="EMBL" id="HBUE01277961">
    <property type="protein sequence ID" value="CAG6567344.1"/>
    <property type="molecule type" value="Transcribed_RNA"/>
</dbReference>
<proteinExistence type="predicted"/>
<organism evidence="1">
    <name type="scientific">Culex pipiens</name>
    <name type="common">House mosquito</name>
    <dbReference type="NCBI Taxonomy" id="7175"/>
    <lineage>
        <taxon>Eukaryota</taxon>
        <taxon>Metazoa</taxon>
        <taxon>Ecdysozoa</taxon>
        <taxon>Arthropoda</taxon>
        <taxon>Hexapoda</taxon>
        <taxon>Insecta</taxon>
        <taxon>Pterygota</taxon>
        <taxon>Neoptera</taxon>
        <taxon>Endopterygota</taxon>
        <taxon>Diptera</taxon>
        <taxon>Nematocera</taxon>
        <taxon>Culicoidea</taxon>
        <taxon>Culicidae</taxon>
        <taxon>Culicinae</taxon>
        <taxon>Culicini</taxon>
        <taxon>Culex</taxon>
        <taxon>Culex</taxon>
    </lineage>
</organism>
<accession>A0A8D8DN51</accession>
<sequence>MMTRGRSICRTRYEFCLYSSGSARIFFSYEINSTVVHRVKQSVFVVLPHDQTSGPTIERVAMFPHSPIMSSNAACPTGTASPVADRFPPAYAAAVATLLTE</sequence>
<protein>
    <submittedName>
        <fullName evidence="1">(northern house mosquito) hypothetical protein</fullName>
    </submittedName>
</protein>
<reference evidence="1" key="1">
    <citation type="submission" date="2021-05" db="EMBL/GenBank/DDBJ databases">
        <authorList>
            <person name="Alioto T."/>
            <person name="Alioto T."/>
            <person name="Gomez Garrido J."/>
        </authorList>
    </citation>
    <scope>NUCLEOTIDE SEQUENCE</scope>
</reference>
<dbReference type="EMBL" id="HBUE01172506">
    <property type="protein sequence ID" value="CAG6515844.1"/>
    <property type="molecule type" value="Transcribed_RNA"/>
</dbReference>
<evidence type="ECO:0000313" key="1">
    <source>
        <dbReference type="EMBL" id="CAG6515844.1"/>
    </source>
</evidence>
<dbReference type="AlphaFoldDB" id="A0A8D8DN51"/>